<dbReference type="PROSITE" id="PS51118">
    <property type="entry name" value="HTH_HXLR"/>
    <property type="match status" value="1"/>
</dbReference>
<keyword evidence="2" id="KW-1185">Reference proteome</keyword>
<dbReference type="KEGG" id="mshg:MSG_03746"/>
<proteinExistence type="predicted"/>
<dbReference type="InterPro" id="IPR036388">
    <property type="entry name" value="WH-like_DNA-bd_sf"/>
</dbReference>
<dbReference type="EMBL" id="AP018164">
    <property type="protein sequence ID" value="BAX93872.1"/>
    <property type="molecule type" value="Genomic_DNA"/>
</dbReference>
<dbReference type="Pfam" id="PF01638">
    <property type="entry name" value="HxlR"/>
    <property type="match status" value="1"/>
</dbReference>
<sequence>MSARRSGSRDEPHARRSECAIAGVLDIVGDRWSLLIVRDLWLRGKLRFQDFASMVGQESIPTNTLAARLRLLEEAGILSREKYQDHPERFAYELTSNGSALVPVLESMAEWGVAHIPHTRGFL</sequence>
<protein>
    <submittedName>
        <fullName evidence="1">Transcriptional regulator</fullName>
    </submittedName>
</protein>
<dbReference type="PANTHER" id="PTHR33204:SF37">
    <property type="entry name" value="HTH-TYPE TRANSCRIPTIONAL REGULATOR YODB"/>
    <property type="match status" value="1"/>
</dbReference>
<name>A0A1Z4ELS8_9MYCO</name>
<dbReference type="PANTHER" id="PTHR33204">
    <property type="entry name" value="TRANSCRIPTIONAL REGULATOR, MARR FAMILY"/>
    <property type="match status" value="1"/>
</dbReference>
<organism evidence="1 2">
    <name type="scientific">Mycobacterium shigaense</name>
    <dbReference type="NCBI Taxonomy" id="722731"/>
    <lineage>
        <taxon>Bacteria</taxon>
        <taxon>Bacillati</taxon>
        <taxon>Actinomycetota</taxon>
        <taxon>Actinomycetes</taxon>
        <taxon>Mycobacteriales</taxon>
        <taxon>Mycobacteriaceae</taxon>
        <taxon>Mycobacterium</taxon>
        <taxon>Mycobacterium simiae complex</taxon>
    </lineage>
</organism>
<dbReference type="RefSeq" id="WP_096441897.1">
    <property type="nucleotide sequence ID" value="NZ_AP018164.1"/>
</dbReference>
<evidence type="ECO:0000313" key="1">
    <source>
        <dbReference type="EMBL" id="BAX93872.1"/>
    </source>
</evidence>
<dbReference type="Gene3D" id="1.10.10.10">
    <property type="entry name" value="Winged helix-like DNA-binding domain superfamily/Winged helix DNA-binding domain"/>
    <property type="match status" value="1"/>
</dbReference>
<dbReference type="InterPro" id="IPR002577">
    <property type="entry name" value="HTH_HxlR"/>
</dbReference>
<accession>A0A1Z4ELS8</accession>
<dbReference type="OrthoDB" id="5183359at2"/>
<evidence type="ECO:0000313" key="2">
    <source>
        <dbReference type="Proteomes" id="UP000217736"/>
    </source>
</evidence>
<dbReference type="Proteomes" id="UP000217736">
    <property type="component" value="Chromosome"/>
</dbReference>
<dbReference type="InterPro" id="IPR036390">
    <property type="entry name" value="WH_DNA-bd_sf"/>
</dbReference>
<dbReference type="SUPFAM" id="SSF46785">
    <property type="entry name" value="Winged helix' DNA-binding domain"/>
    <property type="match status" value="1"/>
</dbReference>
<gene>
    <name evidence="1" type="ORF">MSG_03746</name>
</gene>
<dbReference type="AlphaFoldDB" id="A0A1Z4ELS8"/>
<reference evidence="2" key="1">
    <citation type="submission" date="2017-06" db="EMBL/GenBank/DDBJ databases">
        <title>Complete Genome Sequence of Mycobacterium shigaense.</title>
        <authorList>
            <person name="Fukano H."/>
            <person name="Yoshida M."/>
            <person name="Kazumi Y."/>
            <person name="Ogura Y."/>
            <person name="Mitarai S."/>
            <person name="Hayashi T."/>
            <person name="Hoshino Y."/>
        </authorList>
    </citation>
    <scope>NUCLEOTIDE SEQUENCE [LARGE SCALE GENOMIC DNA]</scope>
    <source>
        <strain evidence="2">UN-152</strain>
    </source>
</reference>